<gene>
    <name evidence="2" type="ORF">ACHAWU_004116</name>
</gene>
<dbReference type="SUPFAM" id="SSF47095">
    <property type="entry name" value="HMG-box"/>
    <property type="match status" value="1"/>
</dbReference>
<dbReference type="Proteomes" id="UP001530293">
    <property type="component" value="Unassembled WGS sequence"/>
</dbReference>
<feature type="region of interest" description="Disordered" evidence="1">
    <location>
        <begin position="511"/>
        <end position="627"/>
    </location>
</feature>
<feature type="compositionally biased region" description="Polar residues" evidence="1">
    <location>
        <begin position="102"/>
        <end position="116"/>
    </location>
</feature>
<feature type="region of interest" description="Disordered" evidence="1">
    <location>
        <begin position="347"/>
        <end position="367"/>
    </location>
</feature>
<feature type="compositionally biased region" description="Pro residues" evidence="1">
    <location>
        <begin position="396"/>
        <end position="411"/>
    </location>
</feature>
<dbReference type="EMBL" id="JALLBG020000108">
    <property type="protein sequence ID" value="KAL3764304.1"/>
    <property type="molecule type" value="Genomic_DNA"/>
</dbReference>
<feature type="region of interest" description="Disordered" evidence="1">
    <location>
        <begin position="692"/>
        <end position="719"/>
    </location>
</feature>
<feature type="compositionally biased region" description="Polar residues" evidence="1">
    <location>
        <begin position="514"/>
        <end position="528"/>
    </location>
</feature>
<evidence type="ECO:0008006" key="4">
    <source>
        <dbReference type="Google" id="ProtNLM"/>
    </source>
</evidence>
<reference evidence="2 3" key="1">
    <citation type="submission" date="2024-10" db="EMBL/GenBank/DDBJ databases">
        <title>Updated reference genomes for cyclostephanoid diatoms.</title>
        <authorList>
            <person name="Roberts W.R."/>
            <person name="Alverson A.J."/>
        </authorList>
    </citation>
    <scope>NUCLEOTIDE SEQUENCE [LARGE SCALE GENOMIC DNA]</scope>
    <source>
        <strain evidence="2 3">AJA232-27</strain>
    </source>
</reference>
<evidence type="ECO:0000313" key="2">
    <source>
        <dbReference type="EMBL" id="KAL3764304.1"/>
    </source>
</evidence>
<comment type="caution">
    <text evidence="2">The sequence shown here is derived from an EMBL/GenBank/DDBJ whole genome shotgun (WGS) entry which is preliminary data.</text>
</comment>
<feature type="region of interest" description="Disordered" evidence="1">
    <location>
        <begin position="852"/>
        <end position="898"/>
    </location>
</feature>
<feature type="compositionally biased region" description="Basic and acidic residues" evidence="1">
    <location>
        <begin position="529"/>
        <end position="546"/>
    </location>
</feature>
<feature type="region of interest" description="Disordered" evidence="1">
    <location>
        <begin position="383"/>
        <end position="420"/>
    </location>
</feature>
<evidence type="ECO:0000256" key="1">
    <source>
        <dbReference type="SAM" id="MobiDB-lite"/>
    </source>
</evidence>
<feature type="compositionally biased region" description="Polar residues" evidence="1">
    <location>
        <begin position="7"/>
        <end position="22"/>
    </location>
</feature>
<feature type="region of interest" description="Disordered" evidence="1">
    <location>
        <begin position="102"/>
        <end position="150"/>
    </location>
</feature>
<feature type="compositionally biased region" description="Polar residues" evidence="1">
    <location>
        <begin position="549"/>
        <end position="565"/>
    </location>
</feature>
<accession>A0ABD3MK46</accession>
<feature type="compositionally biased region" description="Polar residues" evidence="1">
    <location>
        <begin position="357"/>
        <end position="367"/>
    </location>
</feature>
<proteinExistence type="predicted"/>
<feature type="compositionally biased region" description="Basic residues" evidence="1">
    <location>
        <begin position="33"/>
        <end position="45"/>
    </location>
</feature>
<feature type="compositionally biased region" description="Acidic residues" evidence="1">
    <location>
        <begin position="347"/>
        <end position="356"/>
    </location>
</feature>
<organism evidence="2 3">
    <name type="scientific">Discostella pseudostelligera</name>
    <dbReference type="NCBI Taxonomy" id="259834"/>
    <lineage>
        <taxon>Eukaryota</taxon>
        <taxon>Sar</taxon>
        <taxon>Stramenopiles</taxon>
        <taxon>Ochrophyta</taxon>
        <taxon>Bacillariophyta</taxon>
        <taxon>Coscinodiscophyceae</taxon>
        <taxon>Thalassiosirophycidae</taxon>
        <taxon>Stephanodiscales</taxon>
        <taxon>Stephanodiscaceae</taxon>
        <taxon>Discostella</taxon>
    </lineage>
</organism>
<evidence type="ECO:0000313" key="3">
    <source>
        <dbReference type="Proteomes" id="UP001530293"/>
    </source>
</evidence>
<name>A0ABD3MK46_9STRA</name>
<feature type="region of interest" description="Disordered" evidence="1">
    <location>
        <begin position="1"/>
        <end position="69"/>
    </location>
</feature>
<feature type="region of interest" description="Disordered" evidence="1">
    <location>
        <begin position="220"/>
        <end position="243"/>
    </location>
</feature>
<dbReference type="InterPro" id="IPR036910">
    <property type="entry name" value="HMG_box_dom_sf"/>
</dbReference>
<keyword evidence="3" id="KW-1185">Reference proteome</keyword>
<protein>
    <recommendedName>
        <fullName evidence="4">HMG box domain-containing protein</fullName>
    </recommendedName>
</protein>
<dbReference type="AlphaFoldDB" id="A0ABD3MK46"/>
<sequence length="898" mass="99970">MPRPFTNDESSLSNTEPQSQYSGRIPILSSSRGGHHHQHHHHHMSYHREGHRANHLPYARPSNHGHGTEATTFFGEASHRQYGYEYYGDNKPYAMPITNLSMHNQGPQVHQHQLGQSRAPESLPPSVVTGVVNRPHPANPKKEEAKKKPPRPYTEYNIFFQLERERILGELEEEQRKKQRDDAECIRKDMDDVKLSCENADGVTMKKETAEIMNYVVTSPSDLDEEDDSPQYTTPSSPGIVLNRPSDCNDILPRPTRFEHLQLAPLWYDSTHRIALSKINKARRRHRKTHGLVGFLDLTKRISKAWAEADDATKEYCKRVADRQLQIYKEELKVWKTRQDLPAEDVVCDDGEENGEQPESGTPGNKLQQYVRKQKMLRVREIDSVSSGVPVNPKGAKPPPPPPLPPPPPSHPLAMPASTPSAHNGFIQGYNEYWQQQQVLYQRQGLYLHPIHPQHRIAGHPPRPYHAPVIPRLTPNSECRGGHNDNLLAGVSDMNHTALDELMHRRKIYGSRVSAEQNPQKFRSPGTSRQERSFNKGRKNDVDKMPKQVGNSNEDGDNSAKSYLSPSEIMERTPSSTAAITPSPPRRHASHPESDMNGNVGMDEELSAADSGNGKNAAFTPGSNLPSTMNDLSPNSTSPGNSAIYAISPSCMMTPGESPFSGGQHAYERSYMNGGFGEGDASSSPFPYIDWRSPHDRSPQYGRGKGHSTGLPPQETGQEANYRSLPSHLAIPGVNGISWNPNVQQRSGSHYLGHHHSPGSNRYSAMMLPPSPYPIVDGDVGDLDLDEEEMQLLWRRLATHANRKRLRERDAASAWMYNHHGYGSFSASPGGESLGGEGMSGNFAMAHSFSSPLERPEMRKTGTRLTENDGSGYESGINISSKGDNKKATELPSLQDAI</sequence>
<dbReference type="Gene3D" id="1.10.30.10">
    <property type="entry name" value="High mobility group box domain"/>
    <property type="match status" value="1"/>
</dbReference>